<gene>
    <name evidence="1" type="ORF">DFH08DRAFT_55259</name>
</gene>
<dbReference type="EMBL" id="JARIHO010000105">
    <property type="protein sequence ID" value="KAJ7303525.1"/>
    <property type="molecule type" value="Genomic_DNA"/>
</dbReference>
<name>A0AAD6Z2C7_9AGAR</name>
<evidence type="ECO:0000313" key="1">
    <source>
        <dbReference type="EMBL" id="KAJ7303525.1"/>
    </source>
</evidence>
<proteinExistence type="predicted"/>
<dbReference type="AlphaFoldDB" id="A0AAD6Z2C7"/>
<sequence length="303" mass="34369">DPSPFFPPELEREIFEIAAYFHPGTIPSLVLVSRRVYEWIDGITYSAVTPTGAQRSCSVRHLLRAIQSDSKPASFFHRHVRHVFVNTLLIDGSEFSDIQQILSTCSGVQNLMIHNGHKHPESIIPGIAALKPRRLSIDWLFILRDMDPRQPMFTLLTHFYMFDFLLVSGGPQLQASFVAQLPVLTHFAAVFEISAGGDFSARARDILAACKSLRVFVFRTQRRIDMRRVLPMEALPSTDDVRFVYMDLPYPDVERGWIAQTRGGTDFWARADAFVVKKRRGEIRPASRCFIEPADGIPECGSF</sequence>
<comment type="caution">
    <text evidence="1">The sequence shown here is derived from an EMBL/GenBank/DDBJ whole genome shotgun (WGS) entry which is preliminary data.</text>
</comment>
<protein>
    <submittedName>
        <fullName evidence="1">Uncharacterized protein</fullName>
    </submittedName>
</protein>
<accession>A0AAD6Z2C7</accession>
<feature type="non-terminal residue" evidence="1">
    <location>
        <position position="303"/>
    </location>
</feature>
<organism evidence="1 2">
    <name type="scientific">Mycena albidolilacea</name>
    <dbReference type="NCBI Taxonomy" id="1033008"/>
    <lineage>
        <taxon>Eukaryota</taxon>
        <taxon>Fungi</taxon>
        <taxon>Dikarya</taxon>
        <taxon>Basidiomycota</taxon>
        <taxon>Agaricomycotina</taxon>
        <taxon>Agaricomycetes</taxon>
        <taxon>Agaricomycetidae</taxon>
        <taxon>Agaricales</taxon>
        <taxon>Marasmiineae</taxon>
        <taxon>Mycenaceae</taxon>
        <taxon>Mycena</taxon>
    </lineage>
</organism>
<evidence type="ECO:0000313" key="2">
    <source>
        <dbReference type="Proteomes" id="UP001218218"/>
    </source>
</evidence>
<reference evidence="1" key="1">
    <citation type="submission" date="2023-03" db="EMBL/GenBank/DDBJ databases">
        <title>Massive genome expansion in bonnet fungi (Mycena s.s.) driven by repeated elements and novel gene families across ecological guilds.</title>
        <authorList>
            <consortium name="Lawrence Berkeley National Laboratory"/>
            <person name="Harder C.B."/>
            <person name="Miyauchi S."/>
            <person name="Viragh M."/>
            <person name="Kuo A."/>
            <person name="Thoen E."/>
            <person name="Andreopoulos B."/>
            <person name="Lu D."/>
            <person name="Skrede I."/>
            <person name="Drula E."/>
            <person name="Henrissat B."/>
            <person name="Morin E."/>
            <person name="Kohler A."/>
            <person name="Barry K."/>
            <person name="LaButti K."/>
            <person name="Morin E."/>
            <person name="Salamov A."/>
            <person name="Lipzen A."/>
            <person name="Mereny Z."/>
            <person name="Hegedus B."/>
            <person name="Baldrian P."/>
            <person name="Stursova M."/>
            <person name="Weitz H."/>
            <person name="Taylor A."/>
            <person name="Grigoriev I.V."/>
            <person name="Nagy L.G."/>
            <person name="Martin F."/>
            <person name="Kauserud H."/>
        </authorList>
    </citation>
    <scope>NUCLEOTIDE SEQUENCE</scope>
    <source>
        <strain evidence="1">CBHHK002</strain>
    </source>
</reference>
<keyword evidence="2" id="KW-1185">Reference proteome</keyword>
<dbReference type="Proteomes" id="UP001218218">
    <property type="component" value="Unassembled WGS sequence"/>
</dbReference>